<evidence type="ECO:0000313" key="1">
    <source>
        <dbReference type="EMBL" id="MCY3087902.1"/>
    </source>
</evidence>
<dbReference type="RefSeq" id="WP_013669806.1">
    <property type="nucleotide sequence ID" value="NZ_CAJHLJ010000004.1"/>
</dbReference>
<evidence type="ECO:0000313" key="2">
    <source>
        <dbReference type="EMBL" id="WWC55714.1"/>
    </source>
</evidence>
<dbReference type="Proteomes" id="UP001069047">
    <property type="component" value="Unassembled WGS sequence"/>
</dbReference>
<accession>A0A9Q4DFW4</accession>
<keyword evidence="3" id="KW-1185">Reference proteome</keyword>
<evidence type="ECO:0000313" key="3">
    <source>
        <dbReference type="Proteomes" id="UP000250354"/>
    </source>
</evidence>
<dbReference type="GeneID" id="86858320"/>
<dbReference type="Pfam" id="PF11687">
    <property type="entry name" value="DUF3284"/>
    <property type="match status" value="1"/>
</dbReference>
<dbReference type="EMBL" id="JAOTMY010000003">
    <property type="protein sequence ID" value="MCY3087902.1"/>
    <property type="molecule type" value="Genomic_DNA"/>
</dbReference>
<reference evidence="2" key="3">
    <citation type="submission" date="2024-02" db="EMBL/GenBank/DDBJ databases">
        <authorList>
            <person name="Choi B."/>
        </authorList>
    </citation>
    <scope>NUCLEOTIDE SEQUENCE</scope>
    <source>
        <strain evidence="2">UMB1016</strain>
    </source>
</reference>
<reference evidence="2 3" key="1">
    <citation type="journal article" date="2020" name="J. Bacteriol.">
        <title>Aerococcus urinae Isolated from Women with Lower Urinary Tract Symptoms: In Vitro Aggregation and Genome Analysis.</title>
        <authorList>
            <person name="Hilt E.E."/>
            <person name="Putonti C."/>
            <person name="Thomas-White K."/>
            <person name="Lewis A.L."/>
            <person name="Visick K.L."/>
            <person name="Gilbert N.M."/>
            <person name="Wolfe A.J."/>
        </authorList>
    </citation>
    <scope>NUCLEOTIDE SEQUENCE [LARGE SCALE GENOMIC DNA]</scope>
    <source>
        <strain evidence="2 3">UMB1016</strain>
    </source>
</reference>
<reference evidence="1" key="2">
    <citation type="submission" date="2022-09" db="EMBL/GenBank/DDBJ databases">
        <title>Aerococcus urinae taxonomy study.</title>
        <authorList>
            <person name="Christensen J."/>
            <person name="Senneby E."/>
        </authorList>
    </citation>
    <scope>NUCLEOTIDE SEQUENCE</scope>
    <source>
        <strain evidence="1">LUND-41-B12</strain>
    </source>
</reference>
<sequence>MQVERIYHITAEAFFLELKKLAINDFEVNTGEIFPSDQSLKGLKYIKNFGKNNANQARVEITKFEPFKIYESLIKSNRGSQVITYSIEEKDSNSIGVTYNEKLEDIDFFTKINYKLLLPFMKKRLKKNIENRLDYIADRAIESEDKVMGDKNEFSR</sequence>
<evidence type="ECO:0000313" key="4">
    <source>
        <dbReference type="Proteomes" id="UP001069047"/>
    </source>
</evidence>
<dbReference type="AlphaFoldDB" id="A0A1E9PN18"/>
<protein>
    <submittedName>
        <fullName evidence="1">DUF3284 domain-containing protein</fullName>
    </submittedName>
</protein>
<dbReference type="Proteomes" id="UP000250354">
    <property type="component" value="Chromosome"/>
</dbReference>
<organism evidence="1 4">
    <name type="scientific">Aerococcus mictus</name>
    <dbReference type="NCBI Taxonomy" id="2976810"/>
    <lineage>
        <taxon>Bacteria</taxon>
        <taxon>Bacillati</taxon>
        <taxon>Bacillota</taxon>
        <taxon>Bacilli</taxon>
        <taxon>Lactobacillales</taxon>
        <taxon>Aerococcaceae</taxon>
        <taxon>Aerococcus</taxon>
    </lineage>
</organism>
<name>A0A1E9PN18_9LACT</name>
<accession>A0A1E9PN18</accession>
<gene>
    <name evidence="2" type="ORF">DBT44_0008930</name>
    <name evidence="1" type="ORF">ODY61_07260</name>
</gene>
<proteinExistence type="predicted"/>
<dbReference type="EMBL" id="CP145132">
    <property type="protein sequence ID" value="WWC55714.1"/>
    <property type="molecule type" value="Genomic_DNA"/>
</dbReference>
<dbReference type="InterPro" id="IPR021701">
    <property type="entry name" value="DUF3284"/>
</dbReference>